<feature type="coiled-coil region" evidence="1">
    <location>
        <begin position="162"/>
        <end position="216"/>
    </location>
</feature>
<evidence type="ECO:0000313" key="4">
    <source>
        <dbReference type="Proteomes" id="UP000298663"/>
    </source>
</evidence>
<dbReference type="EMBL" id="AZBU02000009">
    <property type="protein sequence ID" value="TKR65321.1"/>
    <property type="molecule type" value="Genomic_DNA"/>
</dbReference>
<evidence type="ECO:0000313" key="3">
    <source>
        <dbReference type="EMBL" id="TKR65321.1"/>
    </source>
</evidence>
<protein>
    <submittedName>
        <fullName evidence="3">Uncharacterized protein</fullName>
    </submittedName>
</protein>
<proteinExistence type="predicted"/>
<evidence type="ECO:0000256" key="1">
    <source>
        <dbReference type="SAM" id="Coils"/>
    </source>
</evidence>
<reference evidence="3 4" key="1">
    <citation type="journal article" date="2015" name="Genome Biol.">
        <title>Comparative genomics of Steinernema reveals deeply conserved gene regulatory networks.</title>
        <authorList>
            <person name="Dillman A.R."/>
            <person name="Macchietto M."/>
            <person name="Porter C.F."/>
            <person name="Rogers A."/>
            <person name="Williams B."/>
            <person name="Antoshechkin I."/>
            <person name="Lee M.M."/>
            <person name="Goodwin Z."/>
            <person name="Lu X."/>
            <person name="Lewis E.E."/>
            <person name="Goodrich-Blair H."/>
            <person name="Stock S.P."/>
            <person name="Adams B.J."/>
            <person name="Sternberg P.W."/>
            <person name="Mortazavi A."/>
        </authorList>
    </citation>
    <scope>NUCLEOTIDE SEQUENCE [LARGE SCALE GENOMIC DNA]</scope>
    <source>
        <strain evidence="3 4">ALL</strain>
    </source>
</reference>
<dbReference type="AlphaFoldDB" id="A0A4U5M8N7"/>
<gene>
    <name evidence="3" type="ORF">L596_025740</name>
</gene>
<dbReference type="Proteomes" id="UP000298663">
    <property type="component" value="Unassembled WGS sequence"/>
</dbReference>
<feature type="region of interest" description="Disordered" evidence="2">
    <location>
        <begin position="280"/>
        <end position="299"/>
    </location>
</feature>
<accession>A0A4U5M8N7</accession>
<keyword evidence="1" id="KW-0175">Coiled coil</keyword>
<feature type="coiled-coil region" evidence="1">
    <location>
        <begin position="249"/>
        <end position="276"/>
    </location>
</feature>
<sequence length="299" mass="34844">MQGQDQLYTAVCENQRFLQEMVQNLRQENGNLRKKLDERESSSGHPVEIDVNAIRNKNLKLKEENEVLQAENSKLKECKASLEQRLVGLQVEISTLNGKIQQRSLVQIKKEAQEDFSEQLFAHKTRISELERVNAHLLESHSQEAQKHQNLKQKYGRASQIIVALRETQKSLEAQLSETQSLRENNVKLQNRILTLEDHKIEVEELKNRILEIEHFYKTQNDQKDWKITSLNEECRRQRQANGRKAVELSEVRKDKKVLEESVRKLQVAVDDLIRAQVSAVFDSPPQQPKRGKKRQATE</sequence>
<evidence type="ECO:0000256" key="2">
    <source>
        <dbReference type="SAM" id="MobiDB-lite"/>
    </source>
</evidence>
<organism evidence="3 4">
    <name type="scientific">Steinernema carpocapsae</name>
    <name type="common">Entomopathogenic nematode</name>
    <dbReference type="NCBI Taxonomy" id="34508"/>
    <lineage>
        <taxon>Eukaryota</taxon>
        <taxon>Metazoa</taxon>
        <taxon>Ecdysozoa</taxon>
        <taxon>Nematoda</taxon>
        <taxon>Chromadorea</taxon>
        <taxon>Rhabditida</taxon>
        <taxon>Tylenchina</taxon>
        <taxon>Panagrolaimomorpha</taxon>
        <taxon>Strongyloidoidea</taxon>
        <taxon>Steinernematidae</taxon>
        <taxon>Steinernema</taxon>
    </lineage>
</organism>
<keyword evidence="4" id="KW-1185">Reference proteome</keyword>
<feature type="coiled-coil region" evidence="1">
    <location>
        <begin position="15"/>
        <end position="99"/>
    </location>
</feature>
<feature type="compositionally biased region" description="Basic residues" evidence="2">
    <location>
        <begin position="290"/>
        <end position="299"/>
    </location>
</feature>
<comment type="caution">
    <text evidence="3">The sequence shown here is derived from an EMBL/GenBank/DDBJ whole genome shotgun (WGS) entry which is preliminary data.</text>
</comment>
<reference evidence="3 4" key="2">
    <citation type="journal article" date="2019" name="G3 (Bethesda)">
        <title>Hybrid Assembly of the Genome of the Entomopathogenic Nematode Steinernema carpocapsae Identifies the X-Chromosome.</title>
        <authorList>
            <person name="Serra L."/>
            <person name="Macchietto M."/>
            <person name="Macias-Munoz A."/>
            <person name="McGill C.J."/>
            <person name="Rodriguez I.M."/>
            <person name="Rodriguez B."/>
            <person name="Murad R."/>
            <person name="Mortazavi A."/>
        </authorList>
    </citation>
    <scope>NUCLEOTIDE SEQUENCE [LARGE SCALE GENOMIC DNA]</scope>
    <source>
        <strain evidence="3 4">ALL</strain>
    </source>
</reference>
<name>A0A4U5M8N7_STECR</name>